<reference evidence="8" key="1">
    <citation type="journal article" date="2005" name="Environ. Microbiol.">
        <title>Genetic and functional properties of uncultivated thermophilic crenarchaeotes from a subsurface gold mine as revealed by analysis of genome fragments.</title>
        <authorList>
            <person name="Nunoura T."/>
            <person name="Hirayama H."/>
            <person name="Takami H."/>
            <person name="Oida H."/>
            <person name="Nishi S."/>
            <person name="Shimamura S."/>
            <person name="Suzuki Y."/>
            <person name="Inagaki F."/>
            <person name="Takai K."/>
            <person name="Nealson K.H."/>
            <person name="Horikoshi K."/>
        </authorList>
    </citation>
    <scope>NUCLEOTIDE SEQUENCE</scope>
</reference>
<dbReference type="InterPro" id="IPR036764">
    <property type="entry name" value="Peptidase_Prp_sf"/>
</dbReference>
<protein>
    <recommendedName>
        <fullName evidence="6">Ribosomal processing cysteine protease Prp</fullName>
    </recommendedName>
</protein>
<keyword evidence="2" id="KW-0645">Protease</keyword>
<dbReference type="InterPro" id="IPR007422">
    <property type="entry name" value="Peptidase_Prp"/>
</dbReference>
<dbReference type="CDD" id="cd16332">
    <property type="entry name" value="Prp-like"/>
    <property type="match status" value="1"/>
</dbReference>
<dbReference type="AlphaFoldDB" id="H5SP72"/>
<dbReference type="GO" id="GO:0042254">
    <property type="term" value="P:ribosome biogenesis"/>
    <property type="evidence" value="ECO:0007669"/>
    <property type="project" value="UniProtKB-KW"/>
</dbReference>
<evidence type="ECO:0000313" key="7">
    <source>
        <dbReference type="EMBL" id="BAL54848.1"/>
    </source>
</evidence>
<comment type="similarity">
    <text evidence="5">Belongs to the Prp family.</text>
</comment>
<sequence length="112" mass="12546">MTSVEILRDADGKICEFRSRGHTGYAEAGRDLVCAGVSSILQTAVLGLEEYLKLPCKVEQEKGYLSCQLERDIFLNREIDAILETMVLGLRAIAREYPEYLKVEEVVGHVNV</sequence>
<dbReference type="GO" id="GO:0006508">
    <property type="term" value="P:proteolysis"/>
    <property type="evidence" value="ECO:0007669"/>
    <property type="project" value="UniProtKB-KW"/>
</dbReference>
<dbReference type="Gene3D" id="3.30.70.1490">
    <property type="entry name" value="Cysteine protease Prp"/>
    <property type="match status" value="1"/>
</dbReference>
<evidence type="ECO:0000256" key="4">
    <source>
        <dbReference type="ARBA" id="ARBA00022807"/>
    </source>
</evidence>
<evidence type="ECO:0000256" key="2">
    <source>
        <dbReference type="ARBA" id="ARBA00022670"/>
    </source>
</evidence>
<proteinExistence type="inferred from homology"/>
<dbReference type="EMBL" id="AP011701">
    <property type="protein sequence ID" value="BAL54848.1"/>
    <property type="molecule type" value="Genomic_DNA"/>
</dbReference>
<evidence type="ECO:0000313" key="8">
    <source>
        <dbReference type="EMBL" id="BAL57958.1"/>
    </source>
</evidence>
<dbReference type="GO" id="GO:0008234">
    <property type="term" value="F:cysteine-type peptidase activity"/>
    <property type="evidence" value="ECO:0007669"/>
    <property type="project" value="UniProtKB-KW"/>
</dbReference>
<evidence type="ECO:0000256" key="5">
    <source>
        <dbReference type="ARBA" id="ARBA00044503"/>
    </source>
</evidence>
<dbReference type="SUPFAM" id="SSF118010">
    <property type="entry name" value="TM1457-like"/>
    <property type="match status" value="1"/>
</dbReference>
<evidence type="ECO:0000256" key="6">
    <source>
        <dbReference type="ARBA" id="ARBA00044538"/>
    </source>
</evidence>
<dbReference type="PANTHER" id="PTHR39178:SF1">
    <property type="entry name" value="RIBOSOMAL-PROCESSING CYSTEINE PROTEASE PRP"/>
    <property type="match status" value="1"/>
</dbReference>
<gene>
    <name evidence="7" type="ORF">HGMM_F21A08C31</name>
    <name evidence="8" type="ORF">HGMM_F53C10C32</name>
</gene>
<name>H5SP72_9BACT</name>
<dbReference type="Pfam" id="PF04327">
    <property type="entry name" value="Peptidase_Prp"/>
    <property type="match status" value="1"/>
</dbReference>
<dbReference type="EMBL" id="AP011789">
    <property type="protein sequence ID" value="BAL57958.1"/>
    <property type="molecule type" value="Genomic_DNA"/>
</dbReference>
<keyword evidence="3" id="KW-0378">Hydrolase</keyword>
<dbReference type="PANTHER" id="PTHR39178">
    <property type="entry name" value="HYPOTHETICAL RIBOSOME-ASSOCIATED PROTEIN"/>
    <property type="match status" value="1"/>
</dbReference>
<reference evidence="8" key="2">
    <citation type="journal article" date="2012" name="PLoS ONE">
        <title>A Deeply Branching Thermophilic Bacterium with an Ancient Acetyl-CoA Pathway Dominates a Subsurface Ecosystem.</title>
        <authorList>
            <person name="Takami H."/>
            <person name="Noguchi H."/>
            <person name="Takaki Y."/>
            <person name="Uchiyama I."/>
            <person name="Toyoda A."/>
            <person name="Nishi S."/>
            <person name="Chee G.-J."/>
            <person name="Arai W."/>
            <person name="Nunoura T."/>
            <person name="Itoh T."/>
            <person name="Hattori M."/>
            <person name="Takai K."/>
        </authorList>
    </citation>
    <scope>NUCLEOTIDE SEQUENCE</scope>
</reference>
<accession>H5SP72</accession>
<evidence type="ECO:0000256" key="3">
    <source>
        <dbReference type="ARBA" id="ARBA00022801"/>
    </source>
</evidence>
<keyword evidence="1" id="KW-0690">Ribosome biogenesis</keyword>
<keyword evidence="4" id="KW-0788">Thiol protease</keyword>
<organism evidence="8">
    <name type="scientific">uncultured Acetothermia bacterium</name>
    <dbReference type="NCBI Taxonomy" id="236499"/>
    <lineage>
        <taxon>Bacteria</taxon>
        <taxon>Candidatus Bipolaricaulota</taxon>
        <taxon>environmental samples</taxon>
    </lineage>
</organism>
<evidence type="ECO:0000256" key="1">
    <source>
        <dbReference type="ARBA" id="ARBA00022517"/>
    </source>
</evidence>